<sequence>METEDDDEDGDPDFRSRNYHENWEYHLSSFLMTCQNVEEIKVILDLKIENFSYQKVFETAVDEDNFLVFKFIMDNYKNFREQDLYLEPLDLYSIFESQLYFLKYAVENHPDQVELFFSHYCPEPDHFHWFTDFKIAELLMKHFPKYFFINLSVCVKLVQYRNFNVFRYYHQKGYLNNVDFNDDFFSLVKYSKDFKNFEFC</sequence>
<keyword evidence="2" id="KW-1185">Reference proteome</keyword>
<name>F0ZQE5_DICPU</name>
<dbReference type="RefSeq" id="XP_003289629.1">
    <property type="nucleotide sequence ID" value="XM_003289581.1"/>
</dbReference>
<dbReference type="EMBL" id="GL871123">
    <property type="protein sequence ID" value="EGC33839.1"/>
    <property type="molecule type" value="Genomic_DNA"/>
</dbReference>
<dbReference type="GeneID" id="10502819"/>
<evidence type="ECO:0000313" key="1">
    <source>
        <dbReference type="EMBL" id="EGC33839.1"/>
    </source>
</evidence>
<protein>
    <submittedName>
        <fullName evidence="1">Expressed protein</fullName>
    </submittedName>
</protein>
<reference evidence="2" key="1">
    <citation type="journal article" date="2011" name="Genome Biol.">
        <title>Comparative genomics of the social amoebae Dictyostelium discoideum and Dictyostelium purpureum.</title>
        <authorList>
            <consortium name="US DOE Joint Genome Institute (JGI-PGF)"/>
            <person name="Sucgang R."/>
            <person name="Kuo A."/>
            <person name="Tian X."/>
            <person name="Salerno W."/>
            <person name="Parikh A."/>
            <person name="Feasley C.L."/>
            <person name="Dalin E."/>
            <person name="Tu H."/>
            <person name="Huang E."/>
            <person name="Barry K."/>
            <person name="Lindquist E."/>
            <person name="Shapiro H."/>
            <person name="Bruce D."/>
            <person name="Schmutz J."/>
            <person name="Salamov A."/>
            <person name="Fey P."/>
            <person name="Gaudet P."/>
            <person name="Anjard C."/>
            <person name="Babu M.M."/>
            <person name="Basu S."/>
            <person name="Bushmanova Y."/>
            <person name="van der Wel H."/>
            <person name="Katoh-Kurasawa M."/>
            <person name="Dinh C."/>
            <person name="Coutinho P.M."/>
            <person name="Saito T."/>
            <person name="Elias M."/>
            <person name="Schaap P."/>
            <person name="Kay R.R."/>
            <person name="Henrissat B."/>
            <person name="Eichinger L."/>
            <person name="Rivero F."/>
            <person name="Putnam N.H."/>
            <person name="West C.M."/>
            <person name="Loomis W.F."/>
            <person name="Chisholm R.L."/>
            <person name="Shaulsky G."/>
            <person name="Strassmann J.E."/>
            <person name="Queller D.C."/>
            <person name="Kuspa A."/>
            <person name="Grigoriev I.V."/>
        </authorList>
    </citation>
    <scope>NUCLEOTIDE SEQUENCE [LARGE SCALE GENOMIC DNA]</scope>
    <source>
        <strain evidence="2">QSDP1</strain>
    </source>
</reference>
<accession>F0ZQE5</accession>
<evidence type="ECO:0000313" key="2">
    <source>
        <dbReference type="Proteomes" id="UP000001064"/>
    </source>
</evidence>
<dbReference type="KEGG" id="dpp:DICPUDRAFT_92343"/>
<dbReference type="AlphaFoldDB" id="F0ZQE5"/>
<gene>
    <name evidence="1" type="ORF">DICPUDRAFT_92343</name>
</gene>
<dbReference type="InParanoid" id="F0ZQE5"/>
<dbReference type="VEuPathDB" id="AmoebaDB:DICPUDRAFT_92343"/>
<organism evidence="1 2">
    <name type="scientific">Dictyostelium purpureum</name>
    <name type="common">Slime mold</name>
    <dbReference type="NCBI Taxonomy" id="5786"/>
    <lineage>
        <taxon>Eukaryota</taxon>
        <taxon>Amoebozoa</taxon>
        <taxon>Evosea</taxon>
        <taxon>Eumycetozoa</taxon>
        <taxon>Dictyostelia</taxon>
        <taxon>Dictyosteliales</taxon>
        <taxon>Dictyosteliaceae</taxon>
        <taxon>Dictyostelium</taxon>
    </lineage>
</organism>
<dbReference type="Proteomes" id="UP000001064">
    <property type="component" value="Unassembled WGS sequence"/>
</dbReference>
<proteinExistence type="predicted"/>